<evidence type="ECO:0000313" key="2">
    <source>
        <dbReference type="Proteomes" id="UP000013981"/>
    </source>
</evidence>
<dbReference type="OrthoDB" id="1624444at2"/>
<dbReference type="HOGENOM" id="CLU_1097138_0_0_9"/>
<reference evidence="1 2" key="1">
    <citation type="submission" date="2013-01" db="EMBL/GenBank/DDBJ databases">
        <title>The Genome Sequence of Butyricicoccus pullicaecorum 1.2.</title>
        <authorList>
            <consortium name="The Broad Institute Genome Sequencing Platform"/>
            <person name="Earl A."/>
            <person name="Ward D."/>
            <person name="Feldgarden M."/>
            <person name="Gevers D."/>
            <person name="Van Immerseel F."/>
            <person name="Eeckhaut V."/>
            <person name="Walker B."/>
            <person name="Young S.K."/>
            <person name="Zeng Q."/>
            <person name="Gargeya S."/>
            <person name="Fitzgerald M."/>
            <person name="Haas B."/>
            <person name="Abouelleil A."/>
            <person name="Alvarado L."/>
            <person name="Arachchi H.M."/>
            <person name="Berlin A.M."/>
            <person name="Chapman S.B."/>
            <person name="Dewar J."/>
            <person name="Goldberg J."/>
            <person name="Griggs A."/>
            <person name="Gujja S."/>
            <person name="Hansen M."/>
            <person name="Howarth C."/>
            <person name="Imamovic A."/>
            <person name="Larimer J."/>
            <person name="McCowan C."/>
            <person name="Murphy C."/>
            <person name="Neiman D."/>
            <person name="Pearson M."/>
            <person name="Priest M."/>
            <person name="Roberts A."/>
            <person name="Saif S."/>
            <person name="Shea T."/>
            <person name="Sisk P."/>
            <person name="Sykes S."/>
            <person name="Wortman J."/>
            <person name="Nusbaum C."/>
            <person name="Birren B."/>
        </authorList>
    </citation>
    <scope>NUCLEOTIDE SEQUENCE [LARGE SCALE GENOMIC DNA]</scope>
    <source>
        <strain evidence="1 2">1.2</strain>
    </source>
</reference>
<sequence>MAAFINNDITAAGLLVLAKGVAGKQINYTKIVLGDGYLEEGQTPRSLTGVVSPKATIDITKCVVNGDGTVTVGGVFTNDQTNDGFYYRELGLYADDPDEDVGEVLYCYGNCGDLAEWIPPTGGATIVEKTIDIVTAIGTATNVTAYIPADAYATKEDYENYKAIALAAQATANQAIALAQQAVEIAQQAAASVVDLSNAVQQNTSKITTLWDAVFGDITTNPFQITFANLDGITLTSGVWNATLQRLEC</sequence>
<dbReference type="PATRIC" id="fig|1203606.4.peg.1874"/>
<organism evidence="1 2">
    <name type="scientific">Butyricicoccus pullicaecorum 1.2</name>
    <dbReference type="NCBI Taxonomy" id="1203606"/>
    <lineage>
        <taxon>Bacteria</taxon>
        <taxon>Bacillati</taxon>
        <taxon>Bacillota</taxon>
        <taxon>Clostridia</taxon>
        <taxon>Eubacteriales</taxon>
        <taxon>Butyricicoccaceae</taxon>
        <taxon>Butyricicoccus</taxon>
    </lineage>
</organism>
<comment type="caution">
    <text evidence="1">The sequence shown here is derived from an EMBL/GenBank/DDBJ whole genome shotgun (WGS) entry which is preliminary data.</text>
</comment>
<dbReference type="eggNOG" id="COG5301">
    <property type="taxonomic scope" value="Bacteria"/>
</dbReference>
<dbReference type="RefSeq" id="WP_016148054.1">
    <property type="nucleotide sequence ID" value="NZ_KB976104.1"/>
</dbReference>
<accession>R8VXN3</accession>
<dbReference type="AlphaFoldDB" id="R8VXN3"/>
<gene>
    <name evidence="1" type="ORF">HMPREF1526_01920</name>
</gene>
<evidence type="ECO:0000313" key="1">
    <source>
        <dbReference type="EMBL" id="EOQ37229.1"/>
    </source>
</evidence>
<keyword evidence="2" id="KW-1185">Reference proteome</keyword>
<dbReference type="Proteomes" id="UP000013981">
    <property type="component" value="Unassembled WGS sequence"/>
</dbReference>
<proteinExistence type="predicted"/>
<protein>
    <submittedName>
        <fullName evidence="1">Uncharacterized protein</fullName>
    </submittedName>
</protein>
<name>R8VXN3_9FIRM</name>
<dbReference type="EMBL" id="AQOB01000006">
    <property type="protein sequence ID" value="EOQ37229.1"/>
    <property type="molecule type" value="Genomic_DNA"/>
</dbReference>